<dbReference type="EMBL" id="JBEAFC010000007">
    <property type="protein sequence ID" value="KAL1551536.1"/>
    <property type="molecule type" value="Genomic_DNA"/>
</dbReference>
<feature type="compositionally biased region" description="Low complexity" evidence="1">
    <location>
        <begin position="95"/>
        <end position="106"/>
    </location>
</feature>
<name>A0ABD1H540_SALDI</name>
<dbReference type="PRINTS" id="PR01217">
    <property type="entry name" value="PRICHEXTENSN"/>
</dbReference>
<comment type="caution">
    <text evidence="2">The sequence shown here is derived from an EMBL/GenBank/DDBJ whole genome shotgun (WGS) entry which is preliminary data.</text>
</comment>
<protein>
    <submittedName>
        <fullName evidence="2">Vegetative cell wall protein gp1-like</fullName>
    </submittedName>
</protein>
<dbReference type="AlphaFoldDB" id="A0ABD1H540"/>
<evidence type="ECO:0000313" key="3">
    <source>
        <dbReference type="Proteomes" id="UP001567538"/>
    </source>
</evidence>
<feature type="region of interest" description="Disordered" evidence="1">
    <location>
        <begin position="1"/>
        <end position="152"/>
    </location>
</feature>
<evidence type="ECO:0000256" key="1">
    <source>
        <dbReference type="SAM" id="MobiDB-lite"/>
    </source>
</evidence>
<accession>A0ABD1H540</accession>
<gene>
    <name evidence="2" type="ORF">AAHA92_19365</name>
</gene>
<reference evidence="2 3" key="1">
    <citation type="submission" date="2024-06" db="EMBL/GenBank/DDBJ databases">
        <title>A chromosome level genome sequence of Diviner's sage (Salvia divinorum).</title>
        <authorList>
            <person name="Ford S.A."/>
            <person name="Ro D.-K."/>
            <person name="Ness R.W."/>
            <person name="Phillips M.A."/>
        </authorList>
    </citation>
    <scope>NUCLEOTIDE SEQUENCE [LARGE SCALE GENOMIC DNA]</scope>
    <source>
        <strain evidence="2">SAF-2024a</strain>
        <tissue evidence="2">Leaf</tissue>
    </source>
</reference>
<sequence length="152" mass="15820">MVRAMEEGAEDQESSRSSKLGRFRGMLESGASKFRRSLNENNGTVSPLLPSDDDESRIPAPVPLPEDPPPPVQLRPKLGGLLSRTENVKRGGSDAPPASAPAAAPATTPPPAATPPPTPTPAKVAPPPSPPPPVRKKPTGKNSATFLDSLQN</sequence>
<feature type="compositionally biased region" description="Pro residues" evidence="1">
    <location>
        <begin position="60"/>
        <end position="73"/>
    </location>
</feature>
<feature type="compositionally biased region" description="Polar residues" evidence="1">
    <location>
        <begin position="140"/>
        <end position="152"/>
    </location>
</feature>
<dbReference type="Proteomes" id="UP001567538">
    <property type="component" value="Unassembled WGS sequence"/>
</dbReference>
<keyword evidence="3" id="KW-1185">Reference proteome</keyword>
<proteinExistence type="predicted"/>
<organism evidence="2 3">
    <name type="scientific">Salvia divinorum</name>
    <name type="common">Maria pastora</name>
    <name type="synonym">Diviner's sage</name>
    <dbReference type="NCBI Taxonomy" id="28513"/>
    <lineage>
        <taxon>Eukaryota</taxon>
        <taxon>Viridiplantae</taxon>
        <taxon>Streptophyta</taxon>
        <taxon>Embryophyta</taxon>
        <taxon>Tracheophyta</taxon>
        <taxon>Spermatophyta</taxon>
        <taxon>Magnoliopsida</taxon>
        <taxon>eudicotyledons</taxon>
        <taxon>Gunneridae</taxon>
        <taxon>Pentapetalae</taxon>
        <taxon>asterids</taxon>
        <taxon>lamiids</taxon>
        <taxon>Lamiales</taxon>
        <taxon>Lamiaceae</taxon>
        <taxon>Nepetoideae</taxon>
        <taxon>Mentheae</taxon>
        <taxon>Salviinae</taxon>
        <taxon>Salvia</taxon>
        <taxon>Salvia subgen. Calosphace</taxon>
    </lineage>
</organism>
<feature type="compositionally biased region" description="Pro residues" evidence="1">
    <location>
        <begin position="107"/>
        <end position="133"/>
    </location>
</feature>
<evidence type="ECO:0000313" key="2">
    <source>
        <dbReference type="EMBL" id="KAL1551536.1"/>
    </source>
</evidence>